<dbReference type="InterPro" id="IPR001316">
    <property type="entry name" value="Pept_S1A_streptogrisin"/>
</dbReference>
<dbReference type="EMBL" id="CP070499">
    <property type="protein sequence ID" value="QSB17119.1"/>
    <property type="molecule type" value="Genomic_DNA"/>
</dbReference>
<dbReference type="InterPro" id="IPR035070">
    <property type="entry name" value="Streptogrisin_prodomain"/>
</dbReference>
<name>A0A895YNQ8_9ACTN</name>
<evidence type="ECO:0000256" key="2">
    <source>
        <dbReference type="ARBA" id="ARBA00022670"/>
    </source>
</evidence>
<feature type="disulfide bond" evidence="9">
    <location>
        <begin position="283"/>
        <end position="310"/>
    </location>
</feature>
<feature type="disulfide bond" evidence="9">
    <location>
        <begin position="247"/>
        <end position="257"/>
    </location>
</feature>
<evidence type="ECO:0000256" key="6">
    <source>
        <dbReference type="ARBA" id="ARBA00023145"/>
    </source>
</evidence>
<dbReference type="KEGG" id="nhy:JQS43_05335"/>
<keyword evidence="6" id="KW-0865">Zymogen</keyword>
<dbReference type="InterPro" id="IPR043504">
    <property type="entry name" value="Peptidase_S1_PA_chymotrypsin"/>
</dbReference>
<evidence type="ECO:0000256" key="7">
    <source>
        <dbReference type="ARBA" id="ARBA00023157"/>
    </source>
</evidence>
<dbReference type="Proteomes" id="UP000662857">
    <property type="component" value="Chromosome"/>
</dbReference>
<dbReference type="GO" id="GO:0006508">
    <property type="term" value="P:proteolysis"/>
    <property type="evidence" value="ECO:0007669"/>
    <property type="project" value="UniProtKB-KW"/>
</dbReference>
<dbReference type="PIRSF" id="PIRSF001134">
    <property type="entry name" value="Streptogrisin"/>
    <property type="match status" value="1"/>
</dbReference>
<evidence type="ECO:0000256" key="8">
    <source>
        <dbReference type="PIRSR" id="PIRSR001134-1"/>
    </source>
</evidence>
<protein>
    <submittedName>
        <fullName evidence="11">S1 family peptidase</fullName>
    </submittedName>
</protein>
<dbReference type="PRINTS" id="PR00861">
    <property type="entry name" value="ALYTICPTASE"/>
</dbReference>
<evidence type="ECO:0000259" key="10">
    <source>
        <dbReference type="Pfam" id="PF02983"/>
    </source>
</evidence>
<gene>
    <name evidence="11" type="ORF">JQS43_05335</name>
</gene>
<evidence type="ECO:0000256" key="9">
    <source>
        <dbReference type="PIRSR" id="PIRSR001134-2"/>
    </source>
</evidence>
<dbReference type="CDD" id="cd21112">
    <property type="entry name" value="alphaLP-like"/>
    <property type="match status" value="1"/>
</dbReference>
<sequence>MLTAVERDLGLTAGAAQQRFDTEFAASQTLEQLASDLADGYAGGWVTDDQQLVVAVTDDASAEQVRAAGGEPQLVSHSEAELNSVMADLDAAPTPDADEVYGWHVEVTSNQVVVQAAPDAVAEATAWAEEAGVDAVTVEPTEEAPEPLYDVIGGDAYYPGASRCSVGFSVAPAGFVTAGHCGGVGTSTSGFNNAAQGTVQGSSFPGNDYGWVSVNSNWSTQPLVNQYNGSAVTVAGGQAAGVGSAVCRSGSTTGWHCGEITHLNQTVNYAEGTVTGLTRTTACAEPGDSGGSWLAGSQAQGVTSGGSGNCSTGGVTFFQPLQPILSAYGLSLVTS</sequence>
<feature type="active site" description="Charge relay system" evidence="8">
    <location>
        <position position="180"/>
    </location>
</feature>
<feature type="domain" description="Peptidase S1A alpha-lytic prodomain" evidence="10">
    <location>
        <begin position="77"/>
        <end position="135"/>
    </location>
</feature>
<proteinExistence type="inferred from homology"/>
<keyword evidence="12" id="KW-1185">Reference proteome</keyword>
<comment type="similarity">
    <text evidence="1">Belongs to the peptidase S1 family.</text>
</comment>
<keyword evidence="2" id="KW-0645">Protease</keyword>
<keyword evidence="5" id="KW-0720">Serine protease</keyword>
<dbReference type="InterPro" id="IPR009003">
    <property type="entry name" value="Peptidase_S1_PA"/>
</dbReference>
<dbReference type="Gene3D" id="3.30.300.50">
    <property type="match status" value="2"/>
</dbReference>
<organism evidence="11 12">
    <name type="scientific">Natronosporangium hydrolyticum</name>
    <dbReference type="NCBI Taxonomy" id="2811111"/>
    <lineage>
        <taxon>Bacteria</taxon>
        <taxon>Bacillati</taxon>
        <taxon>Actinomycetota</taxon>
        <taxon>Actinomycetes</taxon>
        <taxon>Micromonosporales</taxon>
        <taxon>Micromonosporaceae</taxon>
        <taxon>Natronosporangium</taxon>
    </lineage>
</organism>
<dbReference type="Gene3D" id="2.40.10.10">
    <property type="entry name" value="Trypsin-like serine proteases"/>
    <property type="match status" value="2"/>
</dbReference>
<feature type="active site" description="Charge relay system" evidence="8">
    <location>
        <position position="208"/>
    </location>
</feature>
<keyword evidence="7 9" id="KW-1015">Disulfide bond</keyword>
<reference evidence="11" key="1">
    <citation type="submission" date="2021-02" db="EMBL/GenBank/DDBJ databases">
        <title>Natrosporangium hydrolyticum gen. nov., sp. nov, a haloalkaliphilic actinobacterium from a soda solonchak soil.</title>
        <authorList>
            <person name="Sorokin D.Y."/>
            <person name="Khijniak T.V."/>
            <person name="Zakharycheva A.P."/>
            <person name="Boueva O.V."/>
            <person name="Ariskina E.V."/>
            <person name="Hahnke R.L."/>
            <person name="Bunk B."/>
            <person name="Sproer C."/>
            <person name="Schumann P."/>
            <person name="Evtushenko L.I."/>
            <person name="Kublanov I.V."/>
        </authorList>
    </citation>
    <scope>NUCLEOTIDE SEQUENCE</scope>
    <source>
        <strain evidence="11">DSM 106523</strain>
    </source>
</reference>
<dbReference type="GO" id="GO:0005576">
    <property type="term" value="C:extracellular region"/>
    <property type="evidence" value="ECO:0007669"/>
    <property type="project" value="InterPro"/>
</dbReference>
<feature type="disulfide bond" evidence="9">
    <location>
        <begin position="164"/>
        <end position="181"/>
    </location>
</feature>
<dbReference type="InterPro" id="IPR004236">
    <property type="entry name" value="Pept_S1_alpha_lytic"/>
</dbReference>
<dbReference type="SUPFAM" id="SSF50494">
    <property type="entry name" value="Trypsin-like serine proteases"/>
    <property type="match status" value="1"/>
</dbReference>
<evidence type="ECO:0000256" key="4">
    <source>
        <dbReference type="ARBA" id="ARBA00022801"/>
    </source>
</evidence>
<evidence type="ECO:0000256" key="1">
    <source>
        <dbReference type="ARBA" id="ARBA00007664"/>
    </source>
</evidence>
<evidence type="ECO:0000256" key="5">
    <source>
        <dbReference type="ARBA" id="ARBA00022825"/>
    </source>
</evidence>
<dbReference type="GO" id="GO:0004252">
    <property type="term" value="F:serine-type endopeptidase activity"/>
    <property type="evidence" value="ECO:0007669"/>
    <property type="project" value="InterPro"/>
</dbReference>
<feature type="active site" description="Charge relay system" evidence="8">
    <location>
        <position position="289"/>
    </location>
</feature>
<keyword evidence="3" id="KW-0732">Signal</keyword>
<evidence type="ECO:0000256" key="3">
    <source>
        <dbReference type="ARBA" id="ARBA00022729"/>
    </source>
</evidence>
<keyword evidence="4" id="KW-0378">Hydrolase</keyword>
<accession>A0A895YNQ8</accession>
<dbReference type="AlphaFoldDB" id="A0A895YNQ8"/>
<dbReference type="Pfam" id="PF02983">
    <property type="entry name" value="Pro_Al_protease"/>
    <property type="match status" value="1"/>
</dbReference>
<evidence type="ECO:0000313" key="12">
    <source>
        <dbReference type="Proteomes" id="UP000662857"/>
    </source>
</evidence>
<evidence type="ECO:0000313" key="11">
    <source>
        <dbReference type="EMBL" id="QSB17119.1"/>
    </source>
</evidence>